<reference evidence="1" key="2">
    <citation type="journal article" date="2023" name="BMC Genomics">
        <title>Pest status, molecular evolution, and epigenetic factors derived from the genome assembly of Frankliniella fusca, a thysanopteran phytovirus vector.</title>
        <authorList>
            <person name="Catto M.A."/>
            <person name="Labadie P.E."/>
            <person name="Jacobson A.L."/>
            <person name="Kennedy G.G."/>
            <person name="Srinivasan R."/>
            <person name="Hunt B.G."/>
        </authorList>
    </citation>
    <scope>NUCLEOTIDE SEQUENCE</scope>
    <source>
        <strain evidence="1">PL_HMW_Pooled</strain>
    </source>
</reference>
<sequence>VTCERCFSKLKMLKTRLRSRMSDEYLNDAMIIAVERETSDNLDPEHILDKYAKSSVELVVSRSVTTKTVYVVQISIQQYILR</sequence>
<evidence type="ECO:0000313" key="1">
    <source>
        <dbReference type="EMBL" id="KAK3927422.1"/>
    </source>
</evidence>
<dbReference type="AlphaFoldDB" id="A0AAE1HU17"/>
<accession>A0AAE1HU17</accession>
<dbReference type="EMBL" id="JAHWGI010001286">
    <property type="protein sequence ID" value="KAK3927422.1"/>
    <property type="molecule type" value="Genomic_DNA"/>
</dbReference>
<reference evidence="1" key="1">
    <citation type="submission" date="2021-07" db="EMBL/GenBank/DDBJ databases">
        <authorList>
            <person name="Catto M.A."/>
            <person name="Jacobson A."/>
            <person name="Kennedy G."/>
            <person name="Labadie P."/>
            <person name="Hunt B.G."/>
            <person name="Srinivasan R."/>
        </authorList>
    </citation>
    <scope>NUCLEOTIDE SEQUENCE</scope>
    <source>
        <strain evidence="1">PL_HMW_Pooled</strain>
        <tissue evidence="1">Head</tissue>
    </source>
</reference>
<name>A0AAE1HU17_9NEOP</name>
<keyword evidence="2" id="KW-1185">Reference proteome</keyword>
<comment type="caution">
    <text evidence="1">The sequence shown here is derived from an EMBL/GenBank/DDBJ whole genome shotgun (WGS) entry which is preliminary data.</text>
</comment>
<protein>
    <submittedName>
        <fullName evidence="1">Primosomal protein N</fullName>
    </submittedName>
</protein>
<gene>
    <name evidence="1" type="ORF">KUF71_015706</name>
</gene>
<proteinExistence type="predicted"/>
<dbReference type="Proteomes" id="UP001219518">
    <property type="component" value="Unassembled WGS sequence"/>
</dbReference>
<feature type="non-terminal residue" evidence="1">
    <location>
        <position position="82"/>
    </location>
</feature>
<evidence type="ECO:0000313" key="2">
    <source>
        <dbReference type="Proteomes" id="UP001219518"/>
    </source>
</evidence>
<organism evidence="1 2">
    <name type="scientific">Frankliniella fusca</name>
    <dbReference type="NCBI Taxonomy" id="407009"/>
    <lineage>
        <taxon>Eukaryota</taxon>
        <taxon>Metazoa</taxon>
        <taxon>Ecdysozoa</taxon>
        <taxon>Arthropoda</taxon>
        <taxon>Hexapoda</taxon>
        <taxon>Insecta</taxon>
        <taxon>Pterygota</taxon>
        <taxon>Neoptera</taxon>
        <taxon>Paraneoptera</taxon>
        <taxon>Thysanoptera</taxon>
        <taxon>Terebrantia</taxon>
        <taxon>Thripoidea</taxon>
        <taxon>Thripidae</taxon>
        <taxon>Frankliniella</taxon>
    </lineage>
</organism>